<feature type="compositionally biased region" description="Low complexity" evidence="2">
    <location>
        <begin position="273"/>
        <end position="308"/>
    </location>
</feature>
<feature type="compositionally biased region" description="Polar residues" evidence="2">
    <location>
        <begin position="1"/>
        <end position="11"/>
    </location>
</feature>
<dbReference type="OrthoDB" id="5135119at2759"/>
<proteinExistence type="inferred from homology"/>
<dbReference type="PANTHER" id="PTHR22997:SF0">
    <property type="entry name" value="PIH1 DOMAIN-CONTAINING PROTEIN 1"/>
    <property type="match status" value="1"/>
</dbReference>
<evidence type="ECO:0000313" key="4">
    <source>
        <dbReference type="EMBL" id="OCB86059.1"/>
    </source>
</evidence>
<feature type="domain" description="PIH1 N-terminal" evidence="3">
    <location>
        <begin position="68"/>
        <end position="217"/>
    </location>
</feature>
<accession>A0A9Q5NA60</accession>
<evidence type="ECO:0000256" key="1">
    <source>
        <dbReference type="ARBA" id="ARBA00008511"/>
    </source>
</evidence>
<feature type="compositionally biased region" description="Low complexity" evidence="2">
    <location>
        <begin position="12"/>
        <end position="21"/>
    </location>
</feature>
<comment type="similarity">
    <text evidence="1">Belongs to the PIH1 family.</text>
</comment>
<reference evidence="4" key="1">
    <citation type="submission" date="2016-06" db="EMBL/GenBank/DDBJ databases">
        <title>Draft Genome sequence of the fungus Inonotus baumii.</title>
        <authorList>
            <person name="Zhu H."/>
            <person name="Lin W."/>
        </authorList>
    </citation>
    <scope>NUCLEOTIDE SEQUENCE</scope>
    <source>
        <strain evidence="4">821</strain>
    </source>
</reference>
<gene>
    <name evidence="4" type="ORF">A7U60_g6957</name>
</gene>
<evidence type="ECO:0000256" key="2">
    <source>
        <dbReference type="SAM" id="MobiDB-lite"/>
    </source>
</evidence>
<organism evidence="4 5">
    <name type="scientific">Sanghuangporus baumii</name>
    <name type="common">Phellinus baumii</name>
    <dbReference type="NCBI Taxonomy" id="108892"/>
    <lineage>
        <taxon>Eukaryota</taxon>
        <taxon>Fungi</taxon>
        <taxon>Dikarya</taxon>
        <taxon>Basidiomycota</taxon>
        <taxon>Agaricomycotina</taxon>
        <taxon>Agaricomycetes</taxon>
        <taxon>Hymenochaetales</taxon>
        <taxon>Hymenochaetaceae</taxon>
        <taxon>Sanghuangporus</taxon>
    </lineage>
</organism>
<dbReference type="GO" id="GO:0005737">
    <property type="term" value="C:cytoplasm"/>
    <property type="evidence" value="ECO:0007669"/>
    <property type="project" value="TreeGrafter"/>
</dbReference>
<dbReference type="InterPro" id="IPR012981">
    <property type="entry name" value="PIH1_N"/>
</dbReference>
<name>A0A9Q5NA60_SANBA</name>
<keyword evidence="5" id="KW-1185">Reference proteome</keyword>
<dbReference type="PANTHER" id="PTHR22997">
    <property type="entry name" value="PIH1 DOMAIN-CONTAINING PROTEIN 1"/>
    <property type="match status" value="1"/>
</dbReference>
<sequence length="510" mass="54793">MASLIAPTQGTSSSSSLSSHSNLRDTVRVPLTPSAGFCIKSLTTEPGFYTYVDAPPPPPSPSSSKKQTPQTRSNLLEPEFKVSTRTLQIQVGTKVFLNIAWDRRVPAPPEASEEVVRQAMAGADLDDEERHGLAGYYVPVIVSEPREDLDKGGKPSIVFDCVFSSALRSRCLKDKEFKLYLIELALEHVEEKAHMTLSRQVGTPNIISKGKLEPRTVLMPRSLADAGSGSGSESIVSSRAKPGARLSPLVQEIPNNSGSSGDKESKEGRTNGSTDKTNASSSKAASSTNQKPLKSILKPSSTSSSFAANAGSAAGVDQHVGLDAPVSRSGGVVYGSGSTTSAGVDGRQKKPLVEEIRSVDSNHSVSADTGPGSDVNILSALPPLRWSWSKEGEKLRVEIDVPEMTRELHAQSTLDIEPRRILLHIPQKHFLDVNLDLSDAQIGKMGEVPAESLEDGAEDTVLAEAIQVDALRVRGHNAGQALRLKRQRDFDVENARAEWRVEEKKLVISV</sequence>
<dbReference type="Pfam" id="PF08190">
    <property type="entry name" value="PIH1"/>
    <property type="match status" value="1"/>
</dbReference>
<evidence type="ECO:0000313" key="5">
    <source>
        <dbReference type="Proteomes" id="UP000757232"/>
    </source>
</evidence>
<feature type="region of interest" description="Disordered" evidence="2">
    <location>
        <begin position="219"/>
        <end position="308"/>
    </location>
</feature>
<evidence type="ECO:0000259" key="3">
    <source>
        <dbReference type="Pfam" id="PF08190"/>
    </source>
</evidence>
<feature type="region of interest" description="Disordered" evidence="2">
    <location>
        <begin position="1"/>
        <end position="23"/>
    </location>
</feature>
<dbReference type="InterPro" id="IPR050734">
    <property type="entry name" value="PIH1/Kintoun_subfamily"/>
</dbReference>
<dbReference type="AlphaFoldDB" id="A0A9Q5NA60"/>
<protein>
    <recommendedName>
        <fullName evidence="3">PIH1 N-terminal domain-containing protein</fullName>
    </recommendedName>
</protein>
<feature type="compositionally biased region" description="Polar residues" evidence="2">
    <location>
        <begin position="65"/>
        <end position="74"/>
    </location>
</feature>
<dbReference type="Proteomes" id="UP000757232">
    <property type="component" value="Unassembled WGS sequence"/>
</dbReference>
<feature type="region of interest" description="Disordered" evidence="2">
    <location>
        <begin position="49"/>
        <end position="79"/>
    </location>
</feature>
<dbReference type="EMBL" id="LNZH02000205">
    <property type="protein sequence ID" value="OCB86059.1"/>
    <property type="molecule type" value="Genomic_DNA"/>
</dbReference>
<comment type="caution">
    <text evidence="4">The sequence shown here is derived from an EMBL/GenBank/DDBJ whole genome shotgun (WGS) entry which is preliminary data.</text>
</comment>